<feature type="region of interest" description="Disordered" evidence="1">
    <location>
        <begin position="1"/>
        <end position="133"/>
    </location>
</feature>
<reference evidence="2 3" key="1">
    <citation type="journal article" date="2012" name="Genome Biol.">
        <title>Genome and low-iron response of an oceanic diatom adapted to chronic iron limitation.</title>
        <authorList>
            <person name="Lommer M."/>
            <person name="Specht M."/>
            <person name="Roy A.S."/>
            <person name="Kraemer L."/>
            <person name="Andreson R."/>
            <person name="Gutowska M.A."/>
            <person name="Wolf J."/>
            <person name="Bergner S.V."/>
            <person name="Schilhabel M.B."/>
            <person name="Klostermeier U.C."/>
            <person name="Beiko R.G."/>
            <person name="Rosenstiel P."/>
            <person name="Hippler M."/>
            <person name="Laroche J."/>
        </authorList>
    </citation>
    <scope>NUCLEOTIDE SEQUENCE [LARGE SCALE GENOMIC DNA]</scope>
    <source>
        <strain evidence="2 3">CCMP1005</strain>
    </source>
</reference>
<sequence length="214" mass="23002">MAALSSFRVVVGREAGRVGEDDRPSPAVPRPRHSHEAIRHATEREPDRLGVVPVPLGVGRVEHPVPPQRQGQEGQPVPEELEAGGPVPADLPRRGGRVEPLAAEEHDPVGLPGQVRAGRRGPPPAGGVGLGQPADLLEEVPVARLEELGRLVPRRALAVHRHGAGVEGCHDTQPEQNSGRLQIKTFPMQSNLFIEAGEYPACKVKKSQNNQKRN</sequence>
<comment type="caution">
    <text evidence="2">The sequence shown here is derived from an EMBL/GenBank/DDBJ whole genome shotgun (WGS) entry which is preliminary data.</text>
</comment>
<name>K0SQW7_THAOC</name>
<dbReference type="AlphaFoldDB" id="K0SQW7"/>
<gene>
    <name evidence="2" type="ORF">THAOC_11557</name>
</gene>
<organism evidence="2 3">
    <name type="scientific">Thalassiosira oceanica</name>
    <name type="common">Marine diatom</name>
    <dbReference type="NCBI Taxonomy" id="159749"/>
    <lineage>
        <taxon>Eukaryota</taxon>
        <taxon>Sar</taxon>
        <taxon>Stramenopiles</taxon>
        <taxon>Ochrophyta</taxon>
        <taxon>Bacillariophyta</taxon>
        <taxon>Coscinodiscophyceae</taxon>
        <taxon>Thalassiosirophycidae</taxon>
        <taxon>Thalassiosirales</taxon>
        <taxon>Thalassiosiraceae</taxon>
        <taxon>Thalassiosira</taxon>
    </lineage>
</organism>
<dbReference type="EMBL" id="AGNL01013164">
    <property type="protein sequence ID" value="EJK67414.1"/>
    <property type="molecule type" value="Genomic_DNA"/>
</dbReference>
<dbReference type="Proteomes" id="UP000266841">
    <property type="component" value="Unassembled WGS sequence"/>
</dbReference>
<evidence type="ECO:0000313" key="3">
    <source>
        <dbReference type="Proteomes" id="UP000266841"/>
    </source>
</evidence>
<feature type="compositionally biased region" description="Low complexity" evidence="1">
    <location>
        <begin position="49"/>
        <end position="59"/>
    </location>
</feature>
<evidence type="ECO:0000313" key="2">
    <source>
        <dbReference type="EMBL" id="EJK67414.1"/>
    </source>
</evidence>
<evidence type="ECO:0000256" key="1">
    <source>
        <dbReference type="SAM" id="MobiDB-lite"/>
    </source>
</evidence>
<proteinExistence type="predicted"/>
<feature type="compositionally biased region" description="Basic and acidic residues" evidence="1">
    <location>
        <begin position="14"/>
        <end position="24"/>
    </location>
</feature>
<feature type="compositionally biased region" description="Basic and acidic residues" evidence="1">
    <location>
        <begin position="91"/>
        <end position="108"/>
    </location>
</feature>
<accession>K0SQW7</accession>
<feature type="compositionally biased region" description="Basic and acidic residues" evidence="1">
    <location>
        <begin position="34"/>
        <end position="48"/>
    </location>
</feature>
<protein>
    <submittedName>
        <fullName evidence="2">Uncharacterized protein</fullName>
    </submittedName>
</protein>
<keyword evidence="3" id="KW-1185">Reference proteome</keyword>